<accession>A0A0X1T3R5</accession>
<protein>
    <submittedName>
        <fullName evidence="1">Uncharacterized protein</fullName>
    </submittedName>
</protein>
<gene>
    <name evidence="1" type="ORF">AWM79_14835</name>
</gene>
<name>A0A0X1T3R5_PSEAA</name>
<proteinExistence type="predicted"/>
<sequence>MAIDDDAVTPSVCADFSHARDVQHAAQSGANLYAAGLLIASGGYVPDSTLLEGYAGEHARAVLMANHGGAVGGWQSTGRIVIWTQRG</sequence>
<evidence type="ECO:0000313" key="1">
    <source>
        <dbReference type="EMBL" id="AMB86509.1"/>
    </source>
</evidence>
<dbReference type="STRING" id="46677.AWM79_14835"/>
<keyword evidence="2" id="KW-1185">Reference proteome</keyword>
<dbReference type="AlphaFoldDB" id="A0A0X1T3R5"/>
<reference evidence="1 2" key="1">
    <citation type="submission" date="2016-01" db="EMBL/GenBank/DDBJ databases">
        <authorList>
            <person name="McClelland M."/>
            <person name="Jain A."/>
            <person name="Saraogi P."/>
            <person name="Mendelson R."/>
            <person name="Westerman R."/>
            <person name="SanMiguel P."/>
            <person name="Csonka L."/>
        </authorList>
    </citation>
    <scope>NUCLEOTIDE SEQUENCE [LARGE SCALE GENOMIC DNA]</scope>
    <source>
        <strain evidence="1 2">NCPPB 2472</strain>
    </source>
</reference>
<dbReference type="Proteomes" id="UP000063229">
    <property type="component" value="Chromosome"/>
</dbReference>
<organism evidence="1 2">
    <name type="scientific">Pseudomonas agarici</name>
    <dbReference type="NCBI Taxonomy" id="46677"/>
    <lineage>
        <taxon>Bacteria</taxon>
        <taxon>Pseudomonadati</taxon>
        <taxon>Pseudomonadota</taxon>
        <taxon>Gammaproteobacteria</taxon>
        <taxon>Pseudomonadales</taxon>
        <taxon>Pseudomonadaceae</taxon>
        <taxon>Pseudomonas</taxon>
    </lineage>
</organism>
<dbReference type="OrthoDB" id="9760188at2"/>
<evidence type="ECO:0000313" key="2">
    <source>
        <dbReference type="Proteomes" id="UP000063229"/>
    </source>
</evidence>
<dbReference type="RefSeq" id="WP_017134381.1">
    <property type="nucleotide sequence ID" value="NZ_CP014135.1"/>
</dbReference>
<dbReference type="KEGG" id="pagb:AWM79_14835"/>
<dbReference type="EMBL" id="CP014135">
    <property type="protein sequence ID" value="AMB86509.1"/>
    <property type="molecule type" value="Genomic_DNA"/>
</dbReference>